<name>A0A5Q5BT44_MYCSS</name>
<sequence>MSLLDAQTPAIFSASANFTDQSAMMRSALHSAESTAQQAQAFHQGESAVAFQSAHARFIEASAKINQLLDIAAANQNEAGTTYNAADAEGAEGYNAVPTPDVGIRA</sequence>
<organism evidence="1">
    <name type="scientific">Mycobacterium sp. (strain MCS)</name>
    <dbReference type="NCBI Taxonomy" id="164756"/>
    <lineage>
        <taxon>Bacteria</taxon>
        <taxon>Bacillati</taxon>
        <taxon>Actinomycetota</taxon>
        <taxon>Actinomycetes</taxon>
        <taxon>Mycobacteriales</taxon>
        <taxon>Mycobacteriaceae</taxon>
        <taxon>Mycobacterium</taxon>
    </lineage>
</organism>
<protein>
    <recommendedName>
        <fullName evidence="2">Type VII secretion protein EsxS</fullName>
    </recommendedName>
</protein>
<dbReference type="EMBL" id="CP000385">
    <property type="protein sequence ID" value="ABG11660.1"/>
    <property type="molecule type" value="Genomic_DNA"/>
</dbReference>
<evidence type="ECO:0008006" key="2">
    <source>
        <dbReference type="Google" id="ProtNLM"/>
    </source>
</evidence>
<dbReference type="KEGG" id="mmc:Mmcs_5560"/>
<accession>A0A5Q5BT44</accession>
<dbReference type="Pfam" id="PF06013">
    <property type="entry name" value="WXG100"/>
    <property type="match status" value="1"/>
</dbReference>
<gene>
    <name evidence="1" type="ordered locus">Mmcs_5560</name>
</gene>
<keyword evidence="1" id="KW-0614">Plasmid</keyword>
<evidence type="ECO:0000313" key="1">
    <source>
        <dbReference type="EMBL" id="ABG11660.1"/>
    </source>
</evidence>
<reference evidence="1" key="1">
    <citation type="submission" date="2006-06" db="EMBL/GenBank/DDBJ databases">
        <title>Complete sequence of plasmid of Mycobacterium sp. MCS.</title>
        <authorList>
            <consortium name="US DOE Joint Genome Institute"/>
            <person name="Copeland A."/>
            <person name="Lucas S."/>
            <person name="Lapidus A."/>
            <person name="Barry K."/>
            <person name="Detter J.C."/>
            <person name="Glavina del Rio T."/>
            <person name="Hammon N."/>
            <person name="Israni S."/>
            <person name="Dalin E."/>
            <person name="Tice H."/>
            <person name="Pitluck S."/>
            <person name="Martinez M."/>
            <person name="Schmutz J."/>
            <person name="Larimer F."/>
            <person name="Land M."/>
            <person name="Hauser L."/>
            <person name="Kyrpides N."/>
            <person name="Kim E."/>
            <person name="Miller C.D."/>
            <person name="Hughes J.E."/>
            <person name="Anderson A.J."/>
            <person name="Sims R.C."/>
            <person name="Richardson P."/>
        </authorList>
    </citation>
    <scope>NUCLEOTIDE SEQUENCE [LARGE SCALE GENOMIC DNA]</scope>
    <source>
        <strain evidence="1">MCS</strain>
        <plasmid evidence="1">Plasmid1</plasmid>
    </source>
</reference>
<geneLocation type="plasmid" evidence="1">
    <name>Plasmid1</name>
</geneLocation>
<dbReference type="AlphaFoldDB" id="A0A5Q5BT44"/>
<dbReference type="Gene3D" id="1.10.287.1060">
    <property type="entry name" value="ESAT-6-like"/>
    <property type="match status" value="1"/>
</dbReference>
<proteinExistence type="predicted"/>
<dbReference type="InterPro" id="IPR010310">
    <property type="entry name" value="T7SS_ESAT-6-like"/>
</dbReference>
<dbReference type="SUPFAM" id="SSF140453">
    <property type="entry name" value="EsxAB dimer-like"/>
    <property type="match status" value="1"/>
</dbReference>
<dbReference type="InterPro" id="IPR036689">
    <property type="entry name" value="ESAT-6-like_sf"/>
</dbReference>